<comment type="function">
    <text evidence="1">May play a role in anterograde transport of membrane proteins from the endoplasmic reticulum to the Golgi.</text>
</comment>
<name>A0A7J7C1B2_TRIWF</name>
<dbReference type="GO" id="GO:0006888">
    <property type="term" value="P:endoplasmic reticulum to Golgi vesicle-mediated transport"/>
    <property type="evidence" value="ECO:0007669"/>
    <property type="project" value="UniProtKB-UniRule"/>
</dbReference>
<keyword evidence="1" id="KW-0653">Protein transport</keyword>
<keyword evidence="3" id="KW-1185">Reference proteome</keyword>
<evidence type="ECO:0000313" key="3">
    <source>
        <dbReference type="Proteomes" id="UP000593562"/>
    </source>
</evidence>
<dbReference type="InterPro" id="IPR008417">
    <property type="entry name" value="BAP29/BAP31"/>
</dbReference>
<dbReference type="Proteomes" id="UP000593562">
    <property type="component" value="Unassembled WGS sequence"/>
</dbReference>
<comment type="similarity">
    <text evidence="1">Belongs to the BCAP29/BCAP31 family.</text>
</comment>
<proteinExistence type="inferred from homology"/>
<evidence type="ECO:0000256" key="1">
    <source>
        <dbReference type="RuleBase" id="RU367026"/>
    </source>
</evidence>
<keyword evidence="1" id="KW-0813">Transport</keyword>
<dbReference type="InParanoid" id="A0A7J7C1B2"/>
<keyword evidence="1" id="KW-0256">Endoplasmic reticulum</keyword>
<dbReference type="GO" id="GO:0070973">
    <property type="term" value="P:protein localization to endoplasmic reticulum exit site"/>
    <property type="evidence" value="ECO:0007669"/>
    <property type="project" value="UniProtKB-UniRule"/>
</dbReference>
<dbReference type="GO" id="GO:0006886">
    <property type="term" value="P:intracellular protein transport"/>
    <property type="evidence" value="ECO:0007669"/>
    <property type="project" value="UniProtKB-UniRule"/>
</dbReference>
<dbReference type="GO" id="GO:0005789">
    <property type="term" value="C:endoplasmic reticulum membrane"/>
    <property type="evidence" value="ECO:0007669"/>
    <property type="project" value="UniProtKB-SubCell"/>
</dbReference>
<protein>
    <recommendedName>
        <fullName evidence="1">Endoplasmic reticulum transmembrane protein</fullName>
    </recommendedName>
</protein>
<dbReference type="PANTHER" id="PTHR12701">
    <property type="entry name" value="BCR-ASSOCIATED PROTEIN, BAP"/>
    <property type="match status" value="1"/>
</dbReference>
<dbReference type="AlphaFoldDB" id="A0A7J7C1B2"/>
<evidence type="ECO:0000313" key="2">
    <source>
        <dbReference type="EMBL" id="KAF5727949.1"/>
    </source>
</evidence>
<sequence>MALIMTLLFANPLRELVLIRLLDKLKQGRGPLVAKSVSATVLVVFISILRSAIEIKNRSIEAGGVINPTDAVLMEDHFLEASLMGFCLFMALMIDRLHYYIKELSLSRKVLKEVQMLDFEGRKNEGEEEK</sequence>
<gene>
    <name evidence="2" type="ORF">HS088_TW21G00089</name>
</gene>
<dbReference type="EMBL" id="JAAARO010000021">
    <property type="protein sequence ID" value="KAF5727949.1"/>
    <property type="molecule type" value="Genomic_DNA"/>
</dbReference>
<keyword evidence="1" id="KW-0931">ER-Golgi transport</keyword>
<dbReference type="PANTHER" id="PTHR12701:SF42">
    <property type="entry name" value="ENDOPLASMIC RETICULUM TRANSMEMBRANE PROTEIN"/>
    <property type="match status" value="1"/>
</dbReference>
<comment type="subcellular location">
    <subcellularLocation>
        <location evidence="1">Endoplasmic reticulum membrane</location>
        <topology evidence="1">Multi-pass membrane protein</topology>
    </subcellularLocation>
</comment>
<accession>A0A7J7C1B2</accession>
<comment type="caution">
    <text evidence="2">The sequence shown here is derived from an EMBL/GenBank/DDBJ whole genome shotgun (WGS) entry which is preliminary data.</text>
</comment>
<reference evidence="2 3" key="1">
    <citation type="journal article" date="2020" name="Nat. Commun.">
        <title>Genome of Tripterygium wilfordii and identification of cytochrome P450 involved in triptolide biosynthesis.</title>
        <authorList>
            <person name="Tu L."/>
            <person name="Su P."/>
            <person name="Zhang Z."/>
            <person name="Gao L."/>
            <person name="Wang J."/>
            <person name="Hu T."/>
            <person name="Zhou J."/>
            <person name="Zhang Y."/>
            <person name="Zhao Y."/>
            <person name="Liu Y."/>
            <person name="Song Y."/>
            <person name="Tong Y."/>
            <person name="Lu Y."/>
            <person name="Yang J."/>
            <person name="Xu C."/>
            <person name="Jia M."/>
            <person name="Peters R.J."/>
            <person name="Huang L."/>
            <person name="Gao W."/>
        </authorList>
    </citation>
    <scope>NUCLEOTIDE SEQUENCE [LARGE SCALE GENOMIC DNA]</scope>
    <source>
        <strain evidence="3">cv. XIE 37</strain>
        <tissue evidence="2">Leaf</tissue>
    </source>
</reference>
<organism evidence="2 3">
    <name type="scientific">Tripterygium wilfordii</name>
    <name type="common">Thunder God vine</name>
    <dbReference type="NCBI Taxonomy" id="458696"/>
    <lineage>
        <taxon>Eukaryota</taxon>
        <taxon>Viridiplantae</taxon>
        <taxon>Streptophyta</taxon>
        <taxon>Embryophyta</taxon>
        <taxon>Tracheophyta</taxon>
        <taxon>Spermatophyta</taxon>
        <taxon>Magnoliopsida</taxon>
        <taxon>eudicotyledons</taxon>
        <taxon>Gunneridae</taxon>
        <taxon>Pentapetalae</taxon>
        <taxon>rosids</taxon>
        <taxon>fabids</taxon>
        <taxon>Celastrales</taxon>
        <taxon>Celastraceae</taxon>
        <taxon>Tripterygium</taxon>
    </lineage>
</organism>